<dbReference type="SUPFAM" id="SSF118196">
    <property type="entry name" value="YaeB-like"/>
    <property type="match status" value="1"/>
</dbReference>
<comment type="caution">
    <text evidence="5">The sequence shown here is derived from an EMBL/GenBank/DDBJ whole genome shotgun (WGS) entry which is preliminary data.</text>
</comment>
<name>A0A2N6QR09_9BACT</name>
<dbReference type="InterPro" id="IPR041369">
    <property type="entry name" value="TrmO_C"/>
</dbReference>
<evidence type="ECO:0000256" key="2">
    <source>
        <dbReference type="ARBA" id="ARBA00033753"/>
    </source>
</evidence>
<dbReference type="InterPro" id="IPR023368">
    <property type="entry name" value="UPF0066_cons_site"/>
</dbReference>
<dbReference type="NCBIfam" id="TIGR00104">
    <property type="entry name" value="tRNA_TsaA"/>
    <property type="match status" value="1"/>
</dbReference>
<dbReference type="OrthoDB" id="9804309at2"/>
<keyword evidence="1" id="KW-0949">S-adenosyl-L-methionine</keyword>
<evidence type="ECO:0000313" key="6">
    <source>
        <dbReference type="Proteomes" id="UP000235564"/>
    </source>
</evidence>
<keyword evidence="5" id="KW-0489">Methyltransferase</keyword>
<feature type="compositionally biased region" description="Basic and acidic residues" evidence="3">
    <location>
        <begin position="1"/>
        <end position="10"/>
    </location>
</feature>
<dbReference type="Pfam" id="PF01980">
    <property type="entry name" value="TrmO_N"/>
    <property type="match status" value="1"/>
</dbReference>
<dbReference type="Proteomes" id="UP000235564">
    <property type="component" value="Unassembled WGS sequence"/>
</dbReference>
<dbReference type="InterPro" id="IPR036413">
    <property type="entry name" value="YaeB-like_sf"/>
</dbReference>
<keyword evidence="5" id="KW-0808">Transferase</keyword>
<proteinExistence type="inferred from homology"/>
<protein>
    <submittedName>
        <fullName evidence="5">tRNA (N6-threonylcarbamoyladenosine(37)-N6)-methyltransferase TrmO</fullName>
    </submittedName>
</protein>
<dbReference type="PANTHER" id="PTHR12818:SF0">
    <property type="entry name" value="TRNA (ADENINE(37)-N6)-METHYLTRANSFERASE"/>
    <property type="match status" value="1"/>
</dbReference>
<dbReference type="InterPro" id="IPR040372">
    <property type="entry name" value="YaeB-like"/>
</dbReference>
<evidence type="ECO:0000256" key="1">
    <source>
        <dbReference type="ARBA" id="ARBA00022691"/>
    </source>
</evidence>
<organism evidence="5 6">
    <name type="scientific">Hoylesella buccalis</name>
    <dbReference type="NCBI Taxonomy" id="28127"/>
    <lineage>
        <taxon>Bacteria</taxon>
        <taxon>Pseudomonadati</taxon>
        <taxon>Bacteroidota</taxon>
        <taxon>Bacteroidia</taxon>
        <taxon>Bacteroidales</taxon>
        <taxon>Prevotellaceae</taxon>
        <taxon>Hoylesella</taxon>
    </lineage>
</organism>
<reference evidence="5 6" key="1">
    <citation type="submission" date="2017-09" db="EMBL/GenBank/DDBJ databases">
        <title>Bacterial strain isolated from the female urinary microbiota.</title>
        <authorList>
            <person name="Thomas-White K."/>
            <person name="Kumar N."/>
            <person name="Forster S."/>
            <person name="Putonti C."/>
            <person name="Lawley T."/>
            <person name="Wolfe A.J."/>
        </authorList>
    </citation>
    <scope>NUCLEOTIDE SEQUENCE [LARGE SCALE GENOMIC DNA]</scope>
    <source>
        <strain evidence="5 6">UMB0536</strain>
    </source>
</reference>
<dbReference type="PANTHER" id="PTHR12818">
    <property type="entry name" value="TRNA (ADENINE(37)-N6)-METHYLTRANSFERASE"/>
    <property type="match status" value="1"/>
</dbReference>
<evidence type="ECO:0000256" key="3">
    <source>
        <dbReference type="SAM" id="MobiDB-lite"/>
    </source>
</evidence>
<dbReference type="PROSITE" id="PS01318">
    <property type="entry name" value="TSAA_1"/>
    <property type="match status" value="1"/>
</dbReference>
<gene>
    <name evidence="5" type="primary">tsaA</name>
    <name evidence="5" type="ORF">CJ231_05925</name>
</gene>
<evidence type="ECO:0000259" key="4">
    <source>
        <dbReference type="PROSITE" id="PS51668"/>
    </source>
</evidence>
<dbReference type="GO" id="GO:0008168">
    <property type="term" value="F:methyltransferase activity"/>
    <property type="evidence" value="ECO:0007669"/>
    <property type="project" value="UniProtKB-KW"/>
</dbReference>
<dbReference type="Gene3D" id="3.30.2310.10">
    <property type="entry name" value="YaeB-like"/>
    <property type="match status" value="1"/>
</dbReference>
<feature type="domain" description="TsaA-like" evidence="4">
    <location>
        <begin position="38"/>
        <end position="180"/>
    </location>
</feature>
<evidence type="ECO:0000313" key="5">
    <source>
        <dbReference type="EMBL" id="PMC24257.1"/>
    </source>
</evidence>
<comment type="similarity">
    <text evidence="2">Belongs to the tRNA methyltransferase O family.</text>
</comment>
<accession>A0A2N6QR09</accession>
<dbReference type="CDD" id="cd09281">
    <property type="entry name" value="UPF0066"/>
    <property type="match status" value="1"/>
</dbReference>
<dbReference type="InterPro" id="IPR036414">
    <property type="entry name" value="YaeB_N_sf"/>
</dbReference>
<dbReference type="InterPro" id="IPR023370">
    <property type="entry name" value="TrmO-like_N"/>
</dbReference>
<dbReference type="AlphaFoldDB" id="A0A2N6QR09"/>
<dbReference type="Pfam" id="PF18389">
    <property type="entry name" value="TrmO_C"/>
    <property type="match status" value="1"/>
</dbReference>
<feature type="region of interest" description="Disordered" evidence="3">
    <location>
        <begin position="1"/>
        <end position="25"/>
    </location>
</feature>
<dbReference type="PROSITE" id="PS51668">
    <property type="entry name" value="TSAA_2"/>
    <property type="match status" value="1"/>
</dbReference>
<dbReference type="EMBL" id="PNGJ01000004">
    <property type="protein sequence ID" value="PMC24257.1"/>
    <property type="molecule type" value="Genomic_DNA"/>
</dbReference>
<dbReference type="Gene3D" id="2.40.30.70">
    <property type="entry name" value="YaeB-like"/>
    <property type="match status" value="1"/>
</dbReference>
<dbReference type="GO" id="GO:0032259">
    <property type="term" value="P:methylation"/>
    <property type="evidence" value="ECO:0007669"/>
    <property type="project" value="UniProtKB-KW"/>
</dbReference>
<sequence>MTDHHQRLDESLQESCGDNGAADSAPVGEQVAGYDECFHPIAYFHSPFTSKFGIPKQSGLAAGLHGTLVFEPPYRQADGLRGIEGFDYLWLIWQFNANPHQSDSLLVRPPVLGGNQKVGVFASRSPFRPNPIGLSSVLLERVEWDTQQGPVLHVLGADLMDGTPIYDIKPYVPYADCHPDARSGFTDLSKIQRLEVVIPDEVAHQFTPDKLRTLKEVLSLDPRPAYQRSSEKTYGMPFDGKDVKFRVVENDATHGCDGQDAQSASHASCTTENASLKMSDGAVRGGTLIVLGLSEG</sequence>